<evidence type="ECO:0008006" key="12">
    <source>
        <dbReference type="Google" id="ProtNLM"/>
    </source>
</evidence>
<gene>
    <name evidence="10" type="ORF">ABVK25_009195</name>
</gene>
<evidence type="ECO:0000256" key="9">
    <source>
        <dbReference type="SAM" id="Phobius"/>
    </source>
</evidence>
<evidence type="ECO:0000313" key="11">
    <source>
        <dbReference type="Proteomes" id="UP001590951"/>
    </source>
</evidence>
<evidence type="ECO:0000256" key="5">
    <source>
        <dbReference type="ARBA" id="ARBA00022927"/>
    </source>
</evidence>
<dbReference type="Gene3D" id="1.20.5.110">
    <property type="match status" value="1"/>
</dbReference>
<sequence length="92" mass="10340">MLKHYEDTLDQVRTAERSMLEISELQTTLVQNLDIQSANISQLVADSLSTTENVGGGNKELKRATERKSTARMVFWASCGLCGFLITWDLIF</sequence>
<dbReference type="EMBL" id="JBHFEH010000046">
    <property type="protein sequence ID" value="KAL2050526.1"/>
    <property type="molecule type" value="Genomic_DNA"/>
</dbReference>
<evidence type="ECO:0000256" key="2">
    <source>
        <dbReference type="ARBA" id="ARBA00009063"/>
    </source>
</evidence>
<keyword evidence="4 9" id="KW-0812">Transmembrane</keyword>
<accession>A0ABR4B0F9</accession>
<keyword evidence="11" id="KW-1185">Reference proteome</keyword>
<proteinExistence type="inferred from homology"/>
<evidence type="ECO:0000256" key="1">
    <source>
        <dbReference type="ARBA" id="ARBA00004211"/>
    </source>
</evidence>
<keyword evidence="7" id="KW-0175">Coiled coil</keyword>
<evidence type="ECO:0000256" key="3">
    <source>
        <dbReference type="ARBA" id="ARBA00022448"/>
    </source>
</evidence>
<dbReference type="SUPFAM" id="SSF58038">
    <property type="entry name" value="SNARE fusion complex"/>
    <property type="match status" value="1"/>
</dbReference>
<keyword evidence="6 9" id="KW-1133">Transmembrane helix</keyword>
<comment type="similarity">
    <text evidence="2">Belongs to the syntaxin family.</text>
</comment>
<keyword evidence="8 9" id="KW-0472">Membrane</keyword>
<feature type="transmembrane region" description="Helical" evidence="9">
    <location>
        <begin position="73"/>
        <end position="91"/>
    </location>
</feature>
<organism evidence="10 11">
    <name type="scientific">Lepraria finkii</name>
    <dbReference type="NCBI Taxonomy" id="1340010"/>
    <lineage>
        <taxon>Eukaryota</taxon>
        <taxon>Fungi</taxon>
        <taxon>Dikarya</taxon>
        <taxon>Ascomycota</taxon>
        <taxon>Pezizomycotina</taxon>
        <taxon>Lecanoromycetes</taxon>
        <taxon>OSLEUM clade</taxon>
        <taxon>Lecanoromycetidae</taxon>
        <taxon>Lecanorales</taxon>
        <taxon>Lecanorineae</taxon>
        <taxon>Stereocaulaceae</taxon>
        <taxon>Lepraria</taxon>
    </lineage>
</organism>
<evidence type="ECO:0000256" key="4">
    <source>
        <dbReference type="ARBA" id="ARBA00022692"/>
    </source>
</evidence>
<evidence type="ECO:0000256" key="7">
    <source>
        <dbReference type="ARBA" id="ARBA00023054"/>
    </source>
</evidence>
<reference evidence="10 11" key="1">
    <citation type="submission" date="2024-09" db="EMBL/GenBank/DDBJ databases">
        <title>Rethinking Asexuality: The Enigmatic Case of Functional Sexual Genes in Lepraria (Stereocaulaceae).</title>
        <authorList>
            <person name="Doellman M."/>
            <person name="Sun Y."/>
            <person name="Barcenas-Pena A."/>
            <person name="Lumbsch H.T."/>
            <person name="Grewe F."/>
        </authorList>
    </citation>
    <scope>NUCLEOTIDE SEQUENCE [LARGE SCALE GENOMIC DNA]</scope>
    <source>
        <strain evidence="10 11">Grewe 0041</strain>
    </source>
</reference>
<name>A0ABR4B0F9_9LECA</name>
<dbReference type="PANTHER" id="PTHR15959">
    <property type="entry name" value="SYNTAXIN-18"/>
    <property type="match status" value="1"/>
</dbReference>
<keyword evidence="5" id="KW-0653">Protein transport</keyword>
<protein>
    <recommendedName>
        <fullName evidence="12">t-SNARE coiled-coil homology domain-containing protein</fullName>
    </recommendedName>
</protein>
<evidence type="ECO:0000256" key="6">
    <source>
        <dbReference type="ARBA" id="ARBA00022989"/>
    </source>
</evidence>
<evidence type="ECO:0000313" key="10">
    <source>
        <dbReference type="EMBL" id="KAL2050526.1"/>
    </source>
</evidence>
<dbReference type="Proteomes" id="UP001590951">
    <property type="component" value="Unassembled WGS sequence"/>
</dbReference>
<keyword evidence="3" id="KW-0813">Transport</keyword>
<comment type="caution">
    <text evidence="10">The sequence shown here is derived from an EMBL/GenBank/DDBJ whole genome shotgun (WGS) entry which is preliminary data.</text>
</comment>
<dbReference type="PANTHER" id="PTHR15959:SF0">
    <property type="entry name" value="SYNTAXIN-18"/>
    <property type="match status" value="1"/>
</dbReference>
<comment type="subcellular location">
    <subcellularLocation>
        <location evidence="1">Membrane</location>
        <topology evidence="1">Single-pass type IV membrane protein</topology>
    </subcellularLocation>
</comment>
<evidence type="ECO:0000256" key="8">
    <source>
        <dbReference type="ARBA" id="ARBA00023136"/>
    </source>
</evidence>